<dbReference type="Gene3D" id="2.40.110.10">
    <property type="entry name" value="Butyryl-CoA Dehydrogenase, subunit A, domain 2"/>
    <property type="match status" value="1"/>
</dbReference>
<feature type="domain" description="Acyl-CoA oxidase/dehydrogenase middle" evidence="12">
    <location>
        <begin position="163"/>
        <end position="266"/>
    </location>
</feature>
<reference evidence="15 16" key="1">
    <citation type="submission" date="2020-02" db="EMBL/GenBank/DDBJ databases">
        <title>Integrative conjugative elements (ICEs) and plasmids drive adaptation of Pseudomonas nitroreducens strain HBP1 to wastewater environment.</title>
        <authorList>
            <person name="Sentchilo V."/>
            <person name="Carraro N."/>
            <person name="Bertelli C."/>
            <person name="van der Meer J.R."/>
        </authorList>
    </citation>
    <scope>NUCLEOTIDE SEQUENCE [LARGE SCALE GENOMIC DNA]</scope>
    <source>
        <strain evidence="15 16">HBP1</strain>
    </source>
</reference>
<accession>A0A6G6ISN1</accession>
<sequence length="597" mass="64140">MSDYVAPLQEIRFVLGELADIDRVAQIPEADSLADPELTEAILAQAARFAEEVLAPLNLVGDSQGLQWSEDGVKTPDGYAEAYRQFIEAEWNTLALPADHGGQGLPMLLSTAVREMFVAANKAFCMLPELTSTAVEALIRAADESLKSQYVPNLVSGKWSATMNLTEPQAGSDVGALRTRAVPQADGSYRLFGQKIFISFGEQDLTENIVHLVLARTPDAPPGSRGISLFLVPKVLPGSPARRNDVVCAGIEHKLGNHGSPTCTLVYGGGGEGALGWLVGQENKGLQHMFVMMNAARFNVGLEGVALSERAYQQALAYARERVQGKPAEGGEESVAIIHHPDVRRMLMSMRSQTEAMRALAYLIASAQDLAERHPDAETRRERQAFVELMIPVFKGWATETAVEVTRTSIQVHGGTGYILESGASQPLRDVLICPIYEGTTGIQANDFVSRKVVRDNGAALRTWLEQMKATLAELEGSKQSGLVDIERELGKGIAALEQAAGWIIAEYPQRQLEVLAGAVPFLNLAGIVAGGWQMARAALKAQRSLVSGRGNASFLRAKVASARFYATHVLPQAPGLAHTVLFGGDAALALDENAAP</sequence>
<dbReference type="InterPro" id="IPR036250">
    <property type="entry name" value="AcylCo_DH-like_C"/>
</dbReference>
<dbReference type="InterPro" id="IPR009075">
    <property type="entry name" value="AcylCo_DH/oxidase_C"/>
</dbReference>
<dbReference type="Pfam" id="PF00441">
    <property type="entry name" value="Acyl-CoA_dh_1"/>
    <property type="match status" value="1"/>
</dbReference>
<dbReference type="InterPro" id="IPR009100">
    <property type="entry name" value="AcylCoA_DH/oxidase_NM_dom_sf"/>
</dbReference>
<feature type="domain" description="Acyl-CoA dehydrogenase/oxidase N-terminal" evidence="13">
    <location>
        <begin position="39"/>
        <end position="158"/>
    </location>
</feature>
<dbReference type="Pfam" id="PF02771">
    <property type="entry name" value="Acyl-CoA_dh_N"/>
    <property type="match status" value="1"/>
</dbReference>
<evidence type="ECO:0000313" key="16">
    <source>
        <dbReference type="Proteomes" id="UP000501063"/>
    </source>
</evidence>
<dbReference type="Gene3D" id="1.10.540.10">
    <property type="entry name" value="Acyl-CoA dehydrogenase/oxidase, N-terminal domain"/>
    <property type="match status" value="1"/>
</dbReference>
<dbReference type="Pfam" id="PF02770">
    <property type="entry name" value="Acyl-CoA_dh_M"/>
    <property type="match status" value="1"/>
</dbReference>
<organism evidence="15 16">
    <name type="scientific">Pseudomonas nitroreducens</name>
    <dbReference type="NCBI Taxonomy" id="46680"/>
    <lineage>
        <taxon>Bacteria</taxon>
        <taxon>Pseudomonadati</taxon>
        <taxon>Pseudomonadota</taxon>
        <taxon>Gammaproteobacteria</taxon>
        <taxon>Pseudomonadales</taxon>
        <taxon>Pseudomonadaceae</taxon>
        <taxon>Pseudomonas</taxon>
    </lineage>
</organism>
<evidence type="ECO:0000256" key="9">
    <source>
        <dbReference type="ARBA" id="ARBA00069043"/>
    </source>
</evidence>
<dbReference type="InterPro" id="IPR025878">
    <property type="entry name" value="Acyl-CoA_dh-like_C_dom"/>
</dbReference>
<evidence type="ECO:0000256" key="7">
    <source>
        <dbReference type="ARBA" id="ARBA00058683"/>
    </source>
</evidence>
<feature type="domain" description="Acetyl-CoA dehydrogenase-like C-terminal" evidence="14">
    <location>
        <begin position="464"/>
        <end position="592"/>
    </location>
</feature>
<keyword evidence="4 10" id="KW-0274">FAD</keyword>
<evidence type="ECO:0000259" key="14">
    <source>
        <dbReference type="Pfam" id="PF12806"/>
    </source>
</evidence>
<evidence type="ECO:0000256" key="5">
    <source>
        <dbReference type="ARBA" id="ARBA00023002"/>
    </source>
</evidence>
<feature type="domain" description="Acyl-CoA dehydrogenase/oxidase C-terminal" evidence="11">
    <location>
        <begin position="283"/>
        <end position="447"/>
    </location>
</feature>
<dbReference type="EMBL" id="CP049140">
    <property type="protein sequence ID" value="QIE86002.1"/>
    <property type="molecule type" value="Genomic_DNA"/>
</dbReference>
<dbReference type="InterPro" id="IPR006091">
    <property type="entry name" value="Acyl-CoA_Oxase/DH_mid-dom"/>
</dbReference>
<keyword evidence="5 10" id="KW-0560">Oxidoreductase</keyword>
<evidence type="ECO:0000256" key="4">
    <source>
        <dbReference type="ARBA" id="ARBA00022827"/>
    </source>
</evidence>
<evidence type="ECO:0000259" key="13">
    <source>
        <dbReference type="Pfam" id="PF02771"/>
    </source>
</evidence>
<dbReference type="KEGG" id="pnt:G5B91_06870"/>
<evidence type="ECO:0000259" key="11">
    <source>
        <dbReference type="Pfam" id="PF00441"/>
    </source>
</evidence>
<dbReference type="GO" id="GO:0050660">
    <property type="term" value="F:flavin adenine dinucleotide binding"/>
    <property type="evidence" value="ECO:0007669"/>
    <property type="project" value="InterPro"/>
</dbReference>
<dbReference type="PANTHER" id="PTHR42803:SF1">
    <property type="entry name" value="BROAD-SPECIFICITY LINEAR ACYL-COA DEHYDROGENASE FADE5"/>
    <property type="match status" value="1"/>
</dbReference>
<comment type="similarity">
    <text evidence="2 10">Belongs to the acyl-CoA dehydrogenase family.</text>
</comment>
<evidence type="ECO:0000256" key="10">
    <source>
        <dbReference type="RuleBase" id="RU362125"/>
    </source>
</evidence>
<dbReference type="SUPFAM" id="SSF47203">
    <property type="entry name" value="Acyl-CoA dehydrogenase C-terminal domain-like"/>
    <property type="match status" value="1"/>
</dbReference>
<keyword evidence="3 10" id="KW-0285">Flavoprotein</keyword>
<dbReference type="InterPro" id="IPR046373">
    <property type="entry name" value="Acyl-CoA_Oxase/DH_mid-dom_sf"/>
</dbReference>
<evidence type="ECO:0000256" key="8">
    <source>
        <dbReference type="ARBA" id="ARBA00066694"/>
    </source>
</evidence>
<dbReference type="GO" id="GO:0016627">
    <property type="term" value="F:oxidoreductase activity, acting on the CH-CH group of donors"/>
    <property type="evidence" value="ECO:0007669"/>
    <property type="project" value="InterPro"/>
</dbReference>
<dbReference type="RefSeq" id="WP_024767607.1">
    <property type="nucleotide sequence ID" value="NZ_CP049140.1"/>
</dbReference>
<dbReference type="PANTHER" id="PTHR42803">
    <property type="entry name" value="ACYL-COA DEHYDROGENASE"/>
    <property type="match status" value="1"/>
</dbReference>
<comment type="function">
    <text evidence="7">Involved in the assimilation of dimethylsulphoniopropionate (DMSP), an important compound in the fixation of carbon in marine phytoplankton, by mediating the conversion of 3-(methylthio)propanoyl-CoA (MMPA-CoA) to 3-(methylthio)acryloyl-CoA (MTA-CoA).</text>
</comment>
<dbReference type="Gene3D" id="1.20.140.10">
    <property type="entry name" value="Butyryl-CoA Dehydrogenase, subunit A, domain 3"/>
    <property type="match status" value="1"/>
</dbReference>
<comment type="cofactor">
    <cofactor evidence="1 10">
        <name>FAD</name>
        <dbReference type="ChEBI" id="CHEBI:57692"/>
    </cofactor>
</comment>
<dbReference type="Proteomes" id="UP000501063">
    <property type="component" value="Chromosome"/>
</dbReference>
<dbReference type="InterPro" id="IPR013786">
    <property type="entry name" value="AcylCoA_DH/ox_N"/>
</dbReference>
<gene>
    <name evidence="15" type="ORF">G5B91_06870</name>
</gene>
<evidence type="ECO:0000259" key="12">
    <source>
        <dbReference type="Pfam" id="PF02770"/>
    </source>
</evidence>
<dbReference type="AlphaFoldDB" id="A0A6G6ISN1"/>
<evidence type="ECO:0000256" key="2">
    <source>
        <dbReference type="ARBA" id="ARBA00009347"/>
    </source>
</evidence>
<evidence type="ECO:0000256" key="1">
    <source>
        <dbReference type="ARBA" id="ARBA00001974"/>
    </source>
</evidence>
<name>A0A6G6ISN1_PSENT</name>
<evidence type="ECO:0000256" key="3">
    <source>
        <dbReference type="ARBA" id="ARBA00022630"/>
    </source>
</evidence>
<dbReference type="FunFam" id="2.40.110.10:FF:000031">
    <property type="entry name" value="Acyl-CoA dehydrogenase, putative"/>
    <property type="match status" value="1"/>
</dbReference>
<protein>
    <recommendedName>
        <fullName evidence="9">3-methylmercaptopropionyl-CoA dehydrogenase</fullName>
        <ecNumber evidence="8">1.3.99.41</ecNumber>
    </recommendedName>
</protein>
<proteinExistence type="inferred from homology"/>
<dbReference type="EC" id="1.3.99.41" evidence="8"/>
<dbReference type="InterPro" id="IPR037069">
    <property type="entry name" value="AcylCoA_DH/ox_N_sf"/>
</dbReference>
<evidence type="ECO:0000313" key="15">
    <source>
        <dbReference type="EMBL" id="QIE86002.1"/>
    </source>
</evidence>
<comment type="catalytic activity">
    <reaction evidence="6">
        <text>3-(methylsulfanyl)propanoyl-CoA + oxidized [electron-transfer flavoprotein] + H(+) = 3-(methylsulfanyl)acryloyl-CoA + reduced [electron-transfer flavoprotein]</text>
        <dbReference type="Rhea" id="RHEA:52612"/>
        <dbReference type="Rhea" id="RHEA-COMP:10685"/>
        <dbReference type="Rhea" id="RHEA-COMP:10686"/>
        <dbReference type="ChEBI" id="CHEBI:15378"/>
        <dbReference type="ChEBI" id="CHEBI:57692"/>
        <dbReference type="ChEBI" id="CHEBI:58307"/>
        <dbReference type="ChEBI" id="CHEBI:82815"/>
        <dbReference type="ChEBI" id="CHEBI:84994"/>
        <dbReference type="EC" id="1.3.99.41"/>
    </reaction>
    <physiologicalReaction direction="left-to-right" evidence="6">
        <dbReference type="Rhea" id="RHEA:52613"/>
    </physiologicalReaction>
</comment>
<dbReference type="Pfam" id="PF12806">
    <property type="entry name" value="Acyl-CoA_dh_C"/>
    <property type="match status" value="1"/>
</dbReference>
<dbReference type="InterPro" id="IPR052166">
    <property type="entry name" value="Diverse_Acyl-CoA_DH"/>
</dbReference>
<evidence type="ECO:0000256" key="6">
    <source>
        <dbReference type="ARBA" id="ARBA00051388"/>
    </source>
</evidence>
<dbReference type="SUPFAM" id="SSF56645">
    <property type="entry name" value="Acyl-CoA dehydrogenase NM domain-like"/>
    <property type="match status" value="1"/>
</dbReference>